<organism evidence="2 3">
    <name type="scientific">Polarella glacialis</name>
    <name type="common">Dinoflagellate</name>
    <dbReference type="NCBI Taxonomy" id="89957"/>
    <lineage>
        <taxon>Eukaryota</taxon>
        <taxon>Sar</taxon>
        <taxon>Alveolata</taxon>
        <taxon>Dinophyceae</taxon>
        <taxon>Suessiales</taxon>
        <taxon>Suessiaceae</taxon>
        <taxon>Polarella</taxon>
    </lineage>
</organism>
<dbReference type="InterPro" id="IPR006549">
    <property type="entry name" value="HAD-SF_hydro_IIIA"/>
</dbReference>
<dbReference type="Proteomes" id="UP000654075">
    <property type="component" value="Unassembled WGS sequence"/>
</dbReference>
<dbReference type="OMA" id="KPEIGMW"/>
<feature type="non-terminal residue" evidence="2">
    <location>
        <position position="1"/>
    </location>
</feature>
<name>A0A813FNN9_POLGL</name>
<dbReference type="GO" id="GO:0046404">
    <property type="term" value="F:ATP-dependent polydeoxyribonucleotide 5'-hydroxyl-kinase activity"/>
    <property type="evidence" value="ECO:0007669"/>
    <property type="project" value="TreeGrafter"/>
</dbReference>
<feature type="non-terminal residue" evidence="2">
    <location>
        <position position="219"/>
    </location>
</feature>
<dbReference type="GO" id="GO:0003690">
    <property type="term" value="F:double-stranded DNA binding"/>
    <property type="evidence" value="ECO:0007669"/>
    <property type="project" value="TreeGrafter"/>
</dbReference>
<accession>A0A813FNN9</accession>
<dbReference type="Pfam" id="PF08645">
    <property type="entry name" value="PNK3P"/>
    <property type="match status" value="1"/>
</dbReference>
<dbReference type="InterPro" id="IPR006551">
    <property type="entry name" value="Polynucleotide_phosphatase"/>
</dbReference>
<protein>
    <recommendedName>
        <fullName evidence="4">Bifunctional polynucleotide phosphatase/kinase</fullName>
    </recommendedName>
</protein>
<sequence length="219" mass="23535">TPSLLVREDSSSQVSSAKIAGFDLNDTLVSSKIGAPGYSVTISDWKLYNDRVLLKLREAHEQGYKLVMFTNQGNIKSALEGKRSQAFKAYVDAFLQATGLPFLVLAATQRDRFRKPDVGMWEYVEQKANAGLPVNRSESFYVGDAAGGEGEHSADDVDFARAVGVKFHHARDFFGPPGGSAETAGSKRRAPEVAVADGPKPAKMAKAGLGVSVEKGLQE</sequence>
<feature type="region of interest" description="Disordered" evidence="1">
    <location>
        <begin position="174"/>
        <end position="219"/>
    </location>
</feature>
<dbReference type="PANTHER" id="PTHR12083">
    <property type="entry name" value="BIFUNCTIONAL POLYNUCLEOTIDE PHOSPHATASE/KINASE"/>
    <property type="match status" value="1"/>
</dbReference>
<gene>
    <name evidence="2" type="ORF">PGLA1383_LOCUS33457</name>
</gene>
<dbReference type="OrthoDB" id="19045at2759"/>
<evidence type="ECO:0000256" key="1">
    <source>
        <dbReference type="SAM" id="MobiDB-lite"/>
    </source>
</evidence>
<comment type="caution">
    <text evidence="2">The sequence shown here is derived from an EMBL/GenBank/DDBJ whole genome shotgun (WGS) entry which is preliminary data.</text>
</comment>
<dbReference type="InterPro" id="IPR036412">
    <property type="entry name" value="HAD-like_sf"/>
</dbReference>
<dbReference type="SUPFAM" id="SSF56784">
    <property type="entry name" value="HAD-like"/>
    <property type="match status" value="1"/>
</dbReference>
<dbReference type="InterPro" id="IPR023214">
    <property type="entry name" value="HAD_sf"/>
</dbReference>
<reference evidence="2" key="1">
    <citation type="submission" date="2021-02" db="EMBL/GenBank/DDBJ databases">
        <authorList>
            <person name="Dougan E. K."/>
            <person name="Rhodes N."/>
            <person name="Thang M."/>
            <person name="Chan C."/>
        </authorList>
    </citation>
    <scope>NUCLEOTIDE SEQUENCE</scope>
</reference>
<dbReference type="AlphaFoldDB" id="A0A813FNN9"/>
<dbReference type="NCBIfam" id="TIGR01662">
    <property type="entry name" value="HAD-SF-IIIA"/>
    <property type="match status" value="1"/>
</dbReference>
<keyword evidence="3" id="KW-1185">Reference proteome</keyword>
<dbReference type="EMBL" id="CAJNNV010025700">
    <property type="protein sequence ID" value="CAE8615748.1"/>
    <property type="molecule type" value="Genomic_DNA"/>
</dbReference>
<evidence type="ECO:0008006" key="4">
    <source>
        <dbReference type="Google" id="ProtNLM"/>
    </source>
</evidence>
<dbReference type="Gene3D" id="3.40.50.1000">
    <property type="entry name" value="HAD superfamily/HAD-like"/>
    <property type="match status" value="1"/>
</dbReference>
<proteinExistence type="predicted"/>
<evidence type="ECO:0000313" key="2">
    <source>
        <dbReference type="EMBL" id="CAE8615748.1"/>
    </source>
</evidence>
<dbReference type="PANTHER" id="PTHR12083:SF9">
    <property type="entry name" value="BIFUNCTIONAL POLYNUCLEOTIDE PHOSPHATASE_KINASE"/>
    <property type="match status" value="1"/>
</dbReference>
<evidence type="ECO:0000313" key="3">
    <source>
        <dbReference type="Proteomes" id="UP000654075"/>
    </source>
</evidence>
<dbReference type="NCBIfam" id="TIGR01664">
    <property type="entry name" value="DNA-3'-Pase"/>
    <property type="match status" value="1"/>
</dbReference>
<dbReference type="GO" id="GO:0046403">
    <property type="term" value="F:polynucleotide 3'-phosphatase activity"/>
    <property type="evidence" value="ECO:0007669"/>
    <property type="project" value="TreeGrafter"/>
</dbReference>
<dbReference type="GO" id="GO:0006281">
    <property type="term" value="P:DNA repair"/>
    <property type="evidence" value="ECO:0007669"/>
    <property type="project" value="TreeGrafter"/>
</dbReference>
<dbReference type="InterPro" id="IPR013954">
    <property type="entry name" value="PNK3P"/>
</dbReference>